<keyword evidence="5" id="KW-0472">Membrane</keyword>
<keyword evidence="8" id="KW-1185">Reference proteome</keyword>
<dbReference type="InterPro" id="IPR036390">
    <property type="entry name" value="WH_DNA-bd_sf"/>
</dbReference>
<protein>
    <submittedName>
        <fullName evidence="7">LysR family transcriptional regulator</fullName>
    </submittedName>
</protein>
<dbReference type="InterPro" id="IPR005119">
    <property type="entry name" value="LysR_subst-bd"/>
</dbReference>
<dbReference type="InterPro" id="IPR036388">
    <property type="entry name" value="WH-like_DNA-bd_sf"/>
</dbReference>
<proteinExistence type="inferred from homology"/>
<sequence>MDEANIFNKLIIFMFYLIYLMNVSLRQLRAFVTLAQSQSFAEASELLHLSQPALSVAIKNMEQETGGSLFSRSTRSLQLSPEGRQFLPVARRLLADWDQAFDDLGRAFNLQQGKIRVAVMPSFAMNQFPEALAPFQREYPDINISVEDVVMESVIDAVREGQVELGITFEPDQMDGLEFTPLFTDRWIALVHPKSPLAARKKLSWTALMEEPFIAMNRGSWSRNTTEKALSEAGVTPTRLLEANQLATIGRMVSVGLGTAVVPQLCRQQMESLGILCKTIGRPSIERQVGIFTRKRRSLSGAAQALIAHLLEHFSKVS</sequence>
<name>A0ABT3SXY4_9GAMM</name>
<dbReference type="Proteomes" id="UP001143307">
    <property type="component" value="Unassembled WGS sequence"/>
</dbReference>
<comment type="similarity">
    <text evidence="1">Belongs to the LysR transcriptional regulatory family.</text>
</comment>
<keyword evidence="3" id="KW-0238">DNA-binding</keyword>
<dbReference type="Gene3D" id="3.40.190.290">
    <property type="match status" value="1"/>
</dbReference>
<evidence type="ECO:0000256" key="1">
    <source>
        <dbReference type="ARBA" id="ARBA00009437"/>
    </source>
</evidence>
<feature type="transmembrane region" description="Helical" evidence="5">
    <location>
        <begin position="6"/>
        <end position="25"/>
    </location>
</feature>
<evidence type="ECO:0000313" key="7">
    <source>
        <dbReference type="EMBL" id="MCX2974177.1"/>
    </source>
</evidence>
<keyword evidence="2" id="KW-0805">Transcription regulation</keyword>
<dbReference type="SUPFAM" id="SSF46785">
    <property type="entry name" value="Winged helix' DNA-binding domain"/>
    <property type="match status" value="1"/>
</dbReference>
<dbReference type="Pfam" id="PF00126">
    <property type="entry name" value="HTH_1"/>
    <property type="match status" value="1"/>
</dbReference>
<dbReference type="Pfam" id="PF03466">
    <property type="entry name" value="LysR_substrate"/>
    <property type="match status" value="1"/>
</dbReference>
<dbReference type="InterPro" id="IPR000847">
    <property type="entry name" value="LysR_HTH_N"/>
</dbReference>
<dbReference type="EMBL" id="SHNP01000003">
    <property type="protein sequence ID" value="MCX2974177.1"/>
    <property type="molecule type" value="Genomic_DNA"/>
</dbReference>
<dbReference type="PROSITE" id="PS50931">
    <property type="entry name" value="HTH_LYSR"/>
    <property type="match status" value="1"/>
</dbReference>
<dbReference type="CDD" id="cd08440">
    <property type="entry name" value="PBP2_LTTR_like_4"/>
    <property type="match status" value="1"/>
</dbReference>
<evidence type="ECO:0000256" key="5">
    <source>
        <dbReference type="SAM" id="Phobius"/>
    </source>
</evidence>
<dbReference type="SUPFAM" id="SSF53850">
    <property type="entry name" value="Periplasmic binding protein-like II"/>
    <property type="match status" value="1"/>
</dbReference>
<evidence type="ECO:0000313" key="8">
    <source>
        <dbReference type="Proteomes" id="UP001143307"/>
    </source>
</evidence>
<keyword evidence="5" id="KW-0812">Transmembrane</keyword>
<evidence type="ECO:0000256" key="2">
    <source>
        <dbReference type="ARBA" id="ARBA00023015"/>
    </source>
</evidence>
<evidence type="ECO:0000256" key="4">
    <source>
        <dbReference type="ARBA" id="ARBA00023163"/>
    </source>
</evidence>
<dbReference type="PANTHER" id="PTHR30419">
    <property type="entry name" value="HTH-TYPE TRANSCRIPTIONAL REGULATOR YBHD"/>
    <property type="match status" value="1"/>
</dbReference>
<keyword evidence="5" id="KW-1133">Transmembrane helix</keyword>
<dbReference type="PRINTS" id="PR00039">
    <property type="entry name" value="HTHLYSR"/>
</dbReference>
<evidence type="ECO:0000256" key="3">
    <source>
        <dbReference type="ARBA" id="ARBA00023125"/>
    </source>
</evidence>
<keyword evidence="4" id="KW-0804">Transcription</keyword>
<organism evidence="7 8">
    <name type="scientific">Candidatus Seongchinamella marina</name>
    <dbReference type="NCBI Taxonomy" id="2518990"/>
    <lineage>
        <taxon>Bacteria</taxon>
        <taxon>Pseudomonadati</taxon>
        <taxon>Pseudomonadota</taxon>
        <taxon>Gammaproteobacteria</taxon>
        <taxon>Cellvibrionales</taxon>
        <taxon>Halieaceae</taxon>
        <taxon>Seongchinamella</taxon>
    </lineage>
</organism>
<dbReference type="Gene3D" id="1.10.10.10">
    <property type="entry name" value="Winged helix-like DNA-binding domain superfamily/Winged helix DNA-binding domain"/>
    <property type="match status" value="1"/>
</dbReference>
<evidence type="ECO:0000259" key="6">
    <source>
        <dbReference type="PROSITE" id="PS50931"/>
    </source>
</evidence>
<comment type="caution">
    <text evidence="7">The sequence shown here is derived from an EMBL/GenBank/DDBJ whole genome shotgun (WGS) entry which is preliminary data.</text>
</comment>
<feature type="domain" description="HTH lysR-type" evidence="6">
    <location>
        <begin position="23"/>
        <end position="80"/>
    </location>
</feature>
<dbReference type="PANTHER" id="PTHR30419:SF30">
    <property type="entry name" value="LYSR FAMILY TRANSCRIPTIONAL REGULATOR"/>
    <property type="match status" value="1"/>
</dbReference>
<dbReference type="InterPro" id="IPR050950">
    <property type="entry name" value="HTH-type_LysR_regulators"/>
</dbReference>
<accession>A0ABT3SXY4</accession>
<gene>
    <name evidence="7" type="ORF">EYC87_11345</name>
</gene>
<reference evidence="7" key="1">
    <citation type="submission" date="2019-02" db="EMBL/GenBank/DDBJ databases">
        <authorList>
            <person name="Li S.-H."/>
        </authorList>
    </citation>
    <scope>NUCLEOTIDE SEQUENCE</scope>
    <source>
        <strain evidence="7">IMCC8485</strain>
    </source>
</reference>